<keyword evidence="2" id="KW-0472">Membrane</keyword>
<gene>
    <name evidence="3" type="ORF">HNR10_001687</name>
</gene>
<comment type="caution">
    <text evidence="3">The sequence shown here is derived from an EMBL/GenBank/DDBJ whole genome shotgun (WGS) entry which is preliminary data.</text>
</comment>
<dbReference type="Pfam" id="PF19609">
    <property type="entry name" value="DUF6114"/>
    <property type="match status" value="1"/>
</dbReference>
<keyword evidence="4" id="KW-1185">Reference proteome</keyword>
<feature type="compositionally biased region" description="Acidic residues" evidence="1">
    <location>
        <begin position="147"/>
        <end position="159"/>
    </location>
</feature>
<keyword evidence="2" id="KW-1133">Transmembrane helix</keyword>
<proteinExistence type="predicted"/>
<dbReference type="InterPro" id="IPR046096">
    <property type="entry name" value="DUF6114"/>
</dbReference>
<sequence length="451" mass="47823">MAHALTLIRAWWGRFRTWRSRRPFLGGVLLLSAGVEILVAPAAQTLVLPIDLIIYSGIAGISGSLIGLLLIAIGVLSWFQPAQNSFFGLVGLLLALVSFVTSNFGGFVIGMLLGIVGGAFVFAWGPRTAARSRRRGRRRAGPPAETAEPDEADEADGTDASESPAARPEADRSVRRPGPDPVAAVAAPLALALLLAAAPAPTLDWPWDWFAPPEEESTEEPSEEPSPEPSASPEEGSGDEGAPDSEEQDPEADTGEETEEGGETGDPEAEAADCALLSGQSALADTEEEFLDAVRACQAAEDEGDLPEVPVDAAYDCSRGSVRTSGLTSQTLVMSGASYDGVVECPTADGPRRYLRLTMSRADFTDAELWFEDAGVRMSLGLPTMEMNGDVRMHITRMHVRILGIPLTFTPDFPPPLLLPYMIVTDVDVDSPLASTDTMVIPGLNSQHAGT</sequence>
<dbReference type="EMBL" id="JACCFS010000001">
    <property type="protein sequence ID" value="NYJ33806.1"/>
    <property type="molecule type" value="Genomic_DNA"/>
</dbReference>
<evidence type="ECO:0000313" key="4">
    <source>
        <dbReference type="Proteomes" id="UP000572051"/>
    </source>
</evidence>
<evidence type="ECO:0000256" key="2">
    <source>
        <dbReference type="SAM" id="Phobius"/>
    </source>
</evidence>
<feature type="transmembrane region" description="Helical" evidence="2">
    <location>
        <begin position="86"/>
        <end position="101"/>
    </location>
</feature>
<feature type="compositionally biased region" description="Acidic residues" evidence="1">
    <location>
        <begin position="213"/>
        <end position="226"/>
    </location>
</feature>
<feature type="compositionally biased region" description="Basic and acidic residues" evidence="1">
    <location>
        <begin position="168"/>
        <end position="178"/>
    </location>
</feature>
<feature type="compositionally biased region" description="Acidic residues" evidence="1">
    <location>
        <begin position="236"/>
        <end position="267"/>
    </location>
</feature>
<dbReference type="RefSeq" id="WP_179822170.1">
    <property type="nucleotide sequence ID" value="NZ_JACCFS010000001.1"/>
</dbReference>
<feature type="transmembrane region" description="Helical" evidence="2">
    <location>
        <begin position="52"/>
        <end position="79"/>
    </location>
</feature>
<evidence type="ECO:0000313" key="3">
    <source>
        <dbReference type="EMBL" id="NYJ33806.1"/>
    </source>
</evidence>
<feature type="transmembrane region" description="Helical" evidence="2">
    <location>
        <begin position="107"/>
        <end position="125"/>
    </location>
</feature>
<feature type="region of interest" description="Disordered" evidence="1">
    <location>
        <begin position="132"/>
        <end position="179"/>
    </location>
</feature>
<reference evidence="3 4" key="1">
    <citation type="submission" date="2020-07" db="EMBL/GenBank/DDBJ databases">
        <title>Sequencing the genomes of 1000 actinobacteria strains.</title>
        <authorList>
            <person name="Klenk H.-P."/>
        </authorList>
    </citation>
    <scope>NUCLEOTIDE SEQUENCE [LARGE SCALE GENOMIC DNA]</scope>
    <source>
        <strain evidence="3 4">DSM 44442</strain>
    </source>
</reference>
<protein>
    <submittedName>
        <fullName evidence="3">Uncharacterized protein</fullName>
    </submittedName>
</protein>
<keyword evidence="2" id="KW-0812">Transmembrane</keyword>
<dbReference type="AlphaFoldDB" id="A0A7Z0EKR7"/>
<organism evidence="3 4">
    <name type="scientific">Nocardiopsis aegyptia</name>
    <dbReference type="NCBI Taxonomy" id="220378"/>
    <lineage>
        <taxon>Bacteria</taxon>
        <taxon>Bacillati</taxon>
        <taxon>Actinomycetota</taxon>
        <taxon>Actinomycetes</taxon>
        <taxon>Streptosporangiales</taxon>
        <taxon>Nocardiopsidaceae</taxon>
        <taxon>Nocardiopsis</taxon>
    </lineage>
</organism>
<feature type="region of interest" description="Disordered" evidence="1">
    <location>
        <begin position="206"/>
        <end position="267"/>
    </location>
</feature>
<feature type="transmembrane region" description="Helical" evidence="2">
    <location>
        <begin position="182"/>
        <end position="200"/>
    </location>
</feature>
<name>A0A7Z0EKR7_9ACTN</name>
<accession>A0A7Z0EKR7</accession>
<evidence type="ECO:0000256" key="1">
    <source>
        <dbReference type="SAM" id="MobiDB-lite"/>
    </source>
</evidence>
<dbReference type="Proteomes" id="UP000572051">
    <property type="component" value="Unassembled WGS sequence"/>
</dbReference>